<gene>
    <name evidence="4" type="ORF">NIES1031_21570</name>
</gene>
<dbReference type="STRING" id="247279.NIES1031_21570"/>
<dbReference type="CDD" id="cd03143">
    <property type="entry name" value="A4_beta-galactosidase_middle_domain"/>
    <property type="match status" value="1"/>
</dbReference>
<protein>
    <recommendedName>
        <fullName evidence="3">Glycosyl hydrolase-like 10 domain-containing protein</fullName>
    </recommendedName>
</protein>
<dbReference type="InterPro" id="IPR003790">
    <property type="entry name" value="GHL10"/>
</dbReference>
<proteinExistence type="predicted"/>
<dbReference type="PANTHER" id="PTHR43405">
    <property type="entry name" value="GLYCOSYL HYDROLASE DIGH"/>
    <property type="match status" value="1"/>
</dbReference>
<feature type="region of interest" description="Disordered" evidence="2">
    <location>
        <begin position="260"/>
        <end position="281"/>
    </location>
</feature>
<keyword evidence="1" id="KW-0732">Signal</keyword>
<dbReference type="Gene3D" id="3.40.50.880">
    <property type="match status" value="1"/>
</dbReference>
<reference evidence="4 5" key="1">
    <citation type="submission" date="2016-11" db="EMBL/GenBank/DDBJ databases">
        <title>Draft Genome Sequences of Nine Cyanobacterial Strains from Diverse Habitats.</title>
        <authorList>
            <person name="Zhu T."/>
            <person name="Hou S."/>
            <person name="Lu X."/>
            <person name="Hess W.R."/>
        </authorList>
    </citation>
    <scope>NUCLEOTIDE SEQUENCE [LARGE SCALE GENOMIC DNA]</scope>
    <source>
        <strain evidence="4 5">5.2 s.c.1</strain>
    </source>
</reference>
<feature type="domain" description="Glycosyl hydrolase-like 10" evidence="3">
    <location>
        <begin position="407"/>
        <end position="719"/>
    </location>
</feature>
<dbReference type="PANTHER" id="PTHR43405:SF1">
    <property type="entry name" value="GLYCOSYL HYDROLASE DIGH"/>
    <property type="match status" value="1"/>
</dbReference>
<organism evidence="4 5">
    <name type="scientific">Chroogloeocystis siderophila 5.2 s.c.1</name>
    <dbReference type="NCBI Taxonomy" id="247279"/>
    <lineage>
        <taxon>Bacteria</taxon>
        <taxon>Bacillati</taxon>
        <taxon>Cyanobacteriota</taxon>
        <taxon>Cyanophyceae</taxon>
        <taxon>Oscillatoriophycideae</taxon>
        <taxon>Chroococcales</taxon>
        <taxon>Chroococcaceae</taxon>
        <taxon>Chroogloeocystis</taxon>
    </lineage>
</organism>
<dbReference type="EMBL" id="MRCC01000026">
    <property type="protein sequence ID" value="OKH21496.1"/>
    <property type="molecule type" value="Genomic_DNA"/>
</dbReference>
<feature type="compositionally biased region" description="Low complexity" evidence="2">
    <location>
        <begin position="265"/>
        <end position="281"/>
    </location>
</feature>
<dbReference type="RefSeq" id="WP_073551502.1">
    <property type="nucleotide sequence ID" value="NZ_CAWMVK010000019.1"/>
</dbReference>
<evidence type="ECO:0000256" key="1">
    <source>
        <dbReference type="ARBA" id="ARBA00022729"/>
    </source>
</evidence>
<dbReference type="InterPro" id="IPR017853">
    <property type="entry name" value="GH"/>
</dbReference>
<sequence length="887" mass="98349">MSIKLSFTASQSSPRANNCLKNIRIKLFCLLPLTSYLVSSVSPLVGQKPAIAQEKSVLGVVRSQENATQWQGITERLQAAKVAYCVINLENVRNATDFSNPPVVFLPNIATLSPTQAIALEEWISRGGKVIASGPVGNTSQPGVRQLLRSLLGAYWGFEMNQPSQVQPLRINTQSWVRQPGLAGTIRGGVVIPANLTSKPAAIWQSKDTPPAVVTTERSTVLGWQWGTDNAAPVAMDSAWLRAAVSRYVPLSDAPTTTPKNCNGSAVAVSSPSKPATPTRVAIAPPPANREEEAIERIAPRGLPTAPNSNNPISSIEAIALQQELQNLIGRFESAQLAANARNSTKANTRVESEAAATALADAKAIAKILPQLVKQGDYVAARNQWLKAQQMLWQNYPSEHPLAQPEIRAMWLDRGSIVRAGSEQGLAKIFDQLAAAGINTVFFETVNAGYPIYPSTVAPQQNPLIQGWDPLASAVKLAKARDMELHAWVWVFAAGNQRHNTIINLPVEYPGPLIAANPDWASYDNRGNIFPPGQGKPFLDPANPEVRQYLLRLFEEIVSRYQVDGLQLDYIRYPFQDPGAERTYGYGKVARQKFQQLTGADPLQISPRQPDLWQKWTQFRTQQVDSFVAEVSQYLRRKHPQIILSAAVFPLSEHERIQKLQQHWEVWASRGDVDVIVPMTYALDTYRFGRLAQPWITSNKLGSTLVLPGIRLLDLPVPAAVDQIQLARDLPVSGYSLFAVENLSDELQTLFKRTQGDLQAPVPYRQPFHTAAARYNSLQQEWNFLAANNQLRLRGRSLSLFNIQVTDLENALKQLAADPSLHRLSIARAALTHFQLQFRSWMRPYALENPYQAKVWENRLATIERLLSYGETVVLKRYAAPVANKE</sequence>
<dbReference type="Proteomes" id="UP000185984">
    <property type="component" value="Unassembled WGS sequence"/>
</dbReference>
<dbReference type="InterPro" id="IPR052177">
    <property type="entry name" value="Divisome_Glycosyl_Hydrolase"/>
</dbReference>
<dbReference type="AlphaFoldDB" id="A0A1U7HD41"/>
<name>A0A1U7HD41_9CHRO</name>
<evidence type="ECO:0000313" key="5">
    <source>
        <dbReference type="Proteomes" id="UP000185984"/>
    </source>
</evidence>
<dbReference type="InterPro" id="IPR029062">
    <property type="entry name" value="Class_I_gatase-like"/>
</dbReference>
<evidence type="ECO:0000259" key="3">
    <source>
        <dbReference type="Pfam" id="PF02638"/>
    </source>
</evidence>
<accession>A0A1U7HD41</accession>
<evidence type="ECO:0000313" key="4">
    <source>
        <dbReference type="EMBL" id="OKH21496.1"/>
    </source>
</evidence>
<dbReference type="Pfam" id="PF02638">
    <property type="entry name" value="GHL10"/>
    <property type="match status" value="1"/>
</dbReference>
<dbReference type="Gene3D" id="3.20.20.80">
    <property type="entry name" value="Glycosidases"/>
    <property type="match status" value="1"/>
</dbReference>
<dbReference type="OrthoDB" id="580981at2"/>
<keyword evidence="5" id="KW-1185">Reference proteome</keyword>
<evidence type="ECO:0000256" key="2">
    <source>
        <dbReference type="SAM" id="MobiDB-lite"/>
    </source>
</evidence>
<dbReference type="SUPFAM" id="SSF51445">
    <property type="entry name" value="(Trans)glycosidases"/>
    <property type="match status" value="1"/>
</dbReference>
<comment type="caution">
    <text evidence="4">The sequence shown here is derived from an EMBL/GenBank/DDBJ whole genome shotgun (WGS) entry which is preliminary data.</text>
</comment>